<name>A0ABQ9TT84_SAGOE</name>
<proteinExistence type="predicted"/>
<dbReference type="EMBL" id="JASSZA010000019">
    <property type="protein sequence ID" value="KAK2087623.1"/>
    <property type="molecule type" value="Genomic_DNA"/>
</dbReference>
<evidence type="ECO:0000313" key="2">
    <source>
        <dbReference type="EMBL" id="KAK2087623.1"/>
    </source>
</evidence>
<evidence type="ECO:0000313" key="3">
    <source>
        <dbReference type="Proteomes" id="UP001266305"/>
    </source>
</evidence>
<feature type="region of interest" description="Disordered" evidence="1">
    <location>
        <begin position="132"/>
        <end position="155"/>
    </location>
</feature>
<protein>
    <submittedName>
        <fullName evidence="2">Uncharacterized protein</fullName>
    </submittedName>
</protein>
<keyword evidence="3" id="KW-1185">Reference proteome</keyword>
<dbReference type="Proteomes" id="UP001266305">
    <property type="component" value="Unassembled WGS sequence"/>
</dbReference>
<organism evidence="2 3">
    <name type="scientific">Saguinus oedipus</name>
    <name type="common">Cotton-top tamarin</name>
    <name type="synonym">Oedipomidas oedipus</name>
    <dbReference type="NCBI Taxonomy" id="9490"/>
    <lineage>
        <taxon>Eukaryota</taxon>
        <taxon>Metazoa</taxon>
        <taxon>Chordata</taxon>
        <taxon>Craniata</taxon>
        <taxon>Vertebrata</taxon>
        <taxon>Euteleostomi</taxon>
        <taxon>Mammalia</taxon>
        <taxon>Eutheria</taxon>
        <taxon>Euarchontoglires</taxon>
        <taxon>Primates</taxon>
        <taxon>Haplorrhini</taxon>
        <taxon>Platyrrhini</taxon>
        <taxon>Cebidae</taxon>
        <taxon>Callitrichinae</taxon>
        <taxon>Saguinus</taxon>
    </lineage>
</organism>
<sequence length="230" mass="24778">MTLLRSLSHFSWDSSDFTCFSIHPLSPTVVNAGTLLWPGEGRHPKNCGALTCDVAEPQVTEGQNDPGGLSLSRGHTHLLGQMAFARMPNKLDALGNRELHVHLQRVELAHDAWNPGPLPVPQDPTHIPPLMHKPDLSASPRAMHPQEGPLSTSHQNKLPSTVCCPTWPSHAHQSCCEPCPPLSPPYPHNPDLPQMEAASSSQGRLCCVSIPSGTPDGCNLSHNGSTECFS</sequence>
<gene>
    <name evidence="2" type="ORF">P7K49_033530</name>
</gene>
<evidence type="ECO:0000256" key="1">
    <source>
        <dbReference type="SAM" id="MobiDB-lite"/>
    </source>
</evidence>
<accession>A0ABQ9TT84</accession>
<reference evidence="2 3" key="1">
    <citation type="submission" date="2023-05" db="EMBL/GenBank/DDBJ databases">
        <title>B98-5 Cell Line De Novo Hybrid Assembly: An Optical Mapping Approach.</title>
        <authorList>
            <person name="Kananen K."/>
            <person name="Auerbach J.A."/>
            <person name="Kautto E."/>
            <person name="Blachly J.S."/>
        </authorList>
    </citation>
    <scope>NUCLEOTIDE SEQUENCE [LARGE SCALE GENOMIC DNA]</scope>
    <source>
        <strain evidence="2">B95-8</strain>
        <tissue evidence="2">Cell line</tissue>
    </source>
</reference>
<comment type="caution">
    <text evidence="2">The sequence shown here is derived from an EMBL/GenBank/DDBJ whole genome shotgun (WGS) entry which is preliminary data.</text>
</comment>